<reference evidence="3" key="3">
    <citation type="submission" date="2016-07" db="EMBL/GenBank/DDBJ databases">
        <title>Evolution of pathogenesis and genome organization in the Tremellales.</title>
        <authorList>
            <person name="Cuomo C."/>
            <person name="Litvintseva A."/>
            <person name="Heitman J."/>
            <person name="Chen Y."/>
            <person name="Sun S."/>
            <person name="Springer D."/>
            <person name="Dromer F."/>
            <person name="Young S."/>
            <person name="Zeng Q."/>
            <person name="Chapman S."/>
            <person name="Gujja S."/>
            <person name="Saif S."/>
            <person name="Birren B."/>
        </authorList>
    </citation>
    <scope>NUCLEOTIDE SEQUENCE</scope>
    <source>
        <strain evidence="3">CBS 10737</strain>
    </source>
</reference>
<evidence type="ECO:0000313" key="4">
    <source>
        <dbReference type="EMBL" id="WWC67174.1"/>
    </source>
</evidence>
<feature type="compositionally biased region" description="Polar residues" evidence="1">
    <location>
        <begin position="1"/>
        <end position="10"/>
    </location>
</feature>
<dbReference type="Pfam" id="PF01590">
    <property type="entry name" value="GAF"/>
    <property type="match status" value="1"/>
</dbReference>
<sequence length="164" mass="18191">MAQAPPTQISRPDVSAPNPPEFDDIAKKSKQAFEYLDLTILQWIDERHALKRIYSTAPKDYPVGGEKIMTKGAPWPETVVRRHAAYASFNTEELQATYVDTPAMTAMGVHQCICVPIFDKDGNTIAALNFLAGKDQWDPSMVGKMQDLAKVDGTEAFNKFIASQ</sequence>
<dbReference type="SUPFAM" id="SSF55781">
    <property type="entry name" value="GAF domain-like"/>
    <property type="match status" value="1"/>
</dbReference>
<evidence type="ECO:0000313" key="3">
    <source>
        <dbReference type="EMBL" id="OCF52945.1"/>
    </source>
</evidence>
<dbReference type="GeneID" id="30168615"/>
<dbReference type="RefSeq" id="XP_019014164.1">
    <property type="nucleotide sequence ID" value="XM_019152026.1"/>
</dbReference>
<reference evidence="4" key="4">
    <citation type="submission" date="2024-02" db="EMBL/GenBank/DDBJ databases">
        <title>Comparative genomics of Cryptococcus and Kwoniella reveals pathogenesis evolution and contrasting modes of karyotype evolution via chromosome fusion or intercentromeric recombination.</title>
        <authorList>
            <person name="Coelho M.A."/>
            <person name="David-Palma M."/>
            <person name="Shea T."/>
            <person name="Bowers K."/>
            <person name="McGinley-Smith S."/>
            <person name="Mohammad A.W."/>
            <person name="Gnirke A."/>
            <person name="Yurkov A.M."/>
            <person name="Nowrousian M."/>
            <person name="Sun S."/>
            <person name="Cuomo C.A."/>
            <person name="Heitman J."/>
        </authorList>
    </citation>
    <scope>NUCLEOTIDE SEQUENCE</scope>
    <source>
        <strain evidence="4">CBS 10737</strain>
    </source>
</reference>
<organism evidence="3">
    <name type="scientific">Kwoniella pini CBS 10737</name>
    <dbReference type="NCBI Taxonomy" id="1296096"/>
    <lineage>
        <taxon>Eukaryota</taxon>
        <taxon>Fungi</taxon>
        <taxon>Dikarya</taxon>
        <taxon>Basidiomycota</taxon>
        <taxon>Agaricomycotina</taxon>
        <taxon>Tremellomycetes</taxon>
        <taxon>Tremellales</taxon>
        <taxon>Cryptococcaceae</taxon>
        <taxon>Kwoniella</taxon>
    </lineage>
</organism>
<dbReference type="KEGG" id="kpin:30168615"/>
<reference evidence="4" key="2">
    <citation type="submission" date="2013-07" db="EMBL/GenBank/DDBJ databases">
        <authorList>
            <consortium name="The Broad Institute Genome Sequencing Platform"/>
            <person name="Cuomo C."/>
            <person name="Litvintseva A."/>
            <person name="Chen Y."/>
            <person name="Heitman J."/>
            <person name="Sun S."/>
            <person name="Springer D."/>
            <person name="Dromer F."/>
            <person name="Young S.K."/>
            <person name="Zeng Q."/>
            <person name="Gargeya S."/>
            <person name="Fitzgerald M."/>
            <person name="Abouelleil A."/>
            <person name="Alvarado L."/>
            <person name="Berlin A.M."/>
            <person name="Chapman S.B."/>
            <person name="Dewar J."/>
            <person name="Goldberg J."/>
            <person name="Griggs A."/>
            <person name="Gujja S."/>
            <person name="Hansen M."/>
            <person name="Howarth C."/>
            <person name="Imamovic A."/>
            <person name="Larimer J."/>
            <person name="McCowan C."/>
            <person name="Murphy C."/>
            <person name="Pearson M."/>
            <person name="Priest M."/>
            <person name="Roberts A."/>
            <person name="Saif S."/>
            <person name="Shea T."/>
            <person name="Sykes S."/>
            <person name="Wortman J."/>
            <person name="Nusbaum C."/>
            <person name="Birren B."/>
        </authorList>
    </citation>
    <scope>NUCLEOTIDE SEQUENCE</scope>
    <source>
        <strain evidence="4">CBS 10737</strain>
    </source>
</reference>
<dbReference type="OrthoDB" id="2559762at2759"/>
<reference evidence="3" key="1">
    <citation type="submission" date="2013-07" db="EMBL/GenBank/DDBJ databases">
        <title>The Genome Sequence of Cryptococcus pinus CBS10737.</title>
        <authorList>
            <consortium name="The Broad Institute Genome Sequencing Platform"/>
            <person name="Cuomo C."/>
            <person name="Litvintseva A."/>
            <person name="Chen Y."/>
            <person name="Heitman J."/>
            <person name="Sun S."/>
            <person name="Springer D."/>
            <person name="Dromer F."/>
            <person name="Young S.K."/>
            <person name="Zeng Q."/>
            <person name="Gargeya S."/>
            <person name="Fitzgerald M."/>
            <person name="Abouelleil A."/>
            <person name="Alvarado L."/>
            <person name="Berlin A.M."/>
            <person name="Chapman S.B."/>
            <person name="Dewar J."/>
            <person name="Goldberg J."/>
            <person name="Griggs A."/>
            <person name="Gujja S."/>
            <person name="Hansen M."/>
            <person name="Howarth C."/>
            <person name="Imamovic A."/>
            <person name="Larimer J."/>
            <person name="McCowan C."/>
            <person name="Murphy C."/>
            <person name="Pearson M."/>
            <person name="Priest M."/>
            <person name="Roberts A."/>
            <person name="Saif S."/>
            <person name="Shea T."/>
            <person name="Sykes S."/>
            <person name="Wortman J."/>
            <person name="Nusbaum C."/>
            <person name="Birren B."/>
        </authorList>
    </citation>
    <scope>NUCLEOTIDE SEQUENCE [LARGE SCALE GENOMIC DNA]</scope>
    <source>
        <strain evidence="3">CBS 10737</strain>
    </source>
</reference>
<accession>A0A1B9IBD3</accession>
<dbReference type="InterPro" id="IPR003018">
    <property type="entry name" value="GAF"/>
</dbReference>
<feature type="domain" description="GAF" evidence="2">
    <location>
        <begin position="56"/>
        <end position="149"/>
    </location>
</feature>
<dbReference type="InterPro" id="IPR029016">
    <property type="entry name" value="GAF-like_dom_sf"/>
</dbReference>
<dbReference type="AlphaFoldDB" id="A0A1B9IBD3"/>
<dbReference type="Gene3D" id="3.30.450.40">
    <property type="match status" value="1"/>
</dbReference>
<evidence type="ECO:0000259" key="2">
    <source>
        <dbReference type="Pfam" id="PF01590"/>
    </source>
</evidence>
<dbReference type="Proteomes" id="UP000094020">
    <property type="component" value="Chromosome 1"/>
</dbReference>
<feature type="region of interest" description="Disordered" evidence="1">
    <location>
        <begin position="1"/>
        <end position="22"/>
    </location>
</feature>
<evidence type="ECO:0000256" key="1">
    <source>
        <dbReference type="SAM" id="MobiDB-lite"/>
    </source>
</evidence>
<dbReference type="EMBL" id="KI894007">
    <property type="protein sequence ID" value="OCF52945.1"/>
    <property type="molecule type" value="Genomic_DNA"/>
</dbReference>
<name>A0A1B9IBD3_9TREE</name>
<dbReference type="EMBL" id="CP144519">
    <property type="protein sequence ID" value="WWC67174.1"/>
    <property type="molecule type" value="Genomic_DNA"/>
</dbReference>
<evidence type="ECO:0000313" key="5">
    <source>
        <dbReference type="Proteomes" id="UP000094020"/>
    </source>
</evidence>
<keyword evidence="5" id="KW-1185">Reference proteome</keyword>
<protein>
    <recommendedName>
        <fullName evidence="2">GAF domain-containing protein</fullName>
    </recommendedName>
</protein>
<proteinExistence type="predicted"/>
<gene>
    <name evidence="3" type="ORF">I206_00246</name>
    <name evidence="4" type="ORF">I206_101081</name>
</gene>